<dbReference type="KEGG" id="sari:H5J25_10615"/>
<organism evidence="2 3">
    <name type="scientific">Sphingomonas aliaeris</name>
    <dbReference type="NCBI Taxonomy" id="2759526"/>
    <lineage>
        <taxon>Bacteria</taxon>
        <taxon>Pseudomonadati</taxon>
        <taxon>Pseudomonadota</taxon>
        <taxon>Alphaproteobacteria</taxon>
        <taxon>Sphingomonadales</taxon>
        <taxon>Sphingomonadaceae</taxon>
        <taxon>Sphingomonas</taxon>
    </lineage>
</organism>
<protein>
    <submittedName>
        <fullName evidence="2">Uncharacterized protein</fullName>
    </submittedName>
</protein>
<evidence type="ECO:0000256" key="1">
    <source>
        <dbReference type="SAM" id="MobiDB-lite"/>
    </source>
</evidence>
<name>A0A974S628_9SPHN</name>
<feature type="compositionally biased region" description="Low complexity" evidence="1">
    <location>
        <begin position="77"/>
        <end position="89"/>
    </location>
</feature>
<feature type="region of interest" description="Disordered" evidence="1">
    <location>
        <begin position="60"/>
        <end position="106"/>
    </location>
</feature>
<keyword evidence="3" id="KW-1185">Reference proteome</keyword>
<accession>A0A974S628</accession>
<reference evidence="3" key="1">
    <citation type="submission" date="2020-09" db="EMBL/GenBank/DDBJ databases">
        <title>Sphingomonas sp., a new species isolated from pork steak.</title>
        <authorList>
            <person name="Heidler von Heilborn D."/>
        </authorList>
    </citation>
    <scope>NUCLEOTIDE SEQUENCE [LARGE SCALE GENOMIC DNA]</scope>
</reference>
<sequence>MGKPFDRLEYQIPRGVVTGLDLRAESDAELRALFDGAVDPYATLRSAYQQSRQGEIDALHGGARNSAPRELEDDLADPAGADAAAGEPASTELADPLVDPATVPKP</sequence>
<evidence type="ECO:0000313" key="2">
    <source>
        <dbReference type="EMBL" id="QQV79179.1"/>
    </source>
</evidence>
<dbReference type="RefSeq" id="WP_202096495.1">
    <property type="nucleotide sequence ID" value="NZ_CP061035.1"/>
</dbReference>
<dbReference type="AlphaFoldDB" id="A0A974S628"/>
<dbReference type="Proteomes" id="UP000595894">
    <property type="component" value="Chromosome"/>
</dbReference>
<evidence type="ECO:0000313" key="3">
    <source>
        <dbReference type="Proteomes" id="UP000595894"/>
    </source>
</evidence>
<gene>
    <name evidence="2" type="ORF">H5J25_10615</name>
</gene>
<proteinExistence type="predicted"/>
<dbReference type="EMBL" id="CP061035">
    <property type="protein sequence ID" value="QQV79179.1"/>
    <property type="molecule type" value="Genomic_DNA"/>
</dbReference>